<feature type="transmembrane region" description="Helical" evidence="1">
    <location>
        <begin position="16"/>
        <end position="33"/>
    </location>
</feature>
<feature type="transmembrane region" description="Helical" evidence="1">
    <location>
        <begin position="118"/>
        <end position="138"/>
    </location>
</feature>
<dbReference type="GO" id="GO:0003677">
    <property type="term" value="F:DNA binding"/>
    <property type="evidence" value="ECO:0007669"/>
    <property type="project" value="UniProtKB-KW"/>
</dbReference>
<keyword evidence="1" id="KW-0472">Membrane</keyword>
<reference evidence="2 3" key="2">
    <citation type="submission" date="2019-01" db="EMBL/GenBank/DDBJ databases">
        <title>The decoding of complex shrimp genome reveals the adaptation for benthos swimmer, frequently molting mechanism and breeding impact on genome.</title>
        <authorList>
            <person name="Sun Y."/>
            <person name="Gao Y."/>
            <person name="Yu Y."/>
        </authorList>
    </citation>
    <scope>NUCLEOTIDE SEQUENCE [LARGE SCALE GENOMIC DNA]</scope>
    <source>
        <tissue evidence="2">Muscle</tissue>
    </source>
</reference>
<protein>
    <submittedName>
        <fullName evidence="2">Putative WD repeat and HMG-box DNA-binding protein 1</fullName>
    </submittedName>
</protein>
<organism evidence="2 3">
    <name type="scientific">Penaeus vannamei</name>
    <name type="common">Whiteleg shrimp</name>
    <name type="synonym">Litopenaeus vannamei</name>
    <dbReference type="NCBI Taxonomy" id="6689"/>
    <lineage>
        <taxon>Eukaryota</taxon>
        <taxon>Metazoa</taxon>
        <taxon>Ecdysozoa</taxon>
        <taxon>Arthropoda</taxon>
        <taxon>Crustacea</taxon>
        <taxon>Multicrustacea</taxon>
        <taxon>Malacostraca</taxon>
        <taxon>Eumalacostraca</taxon>
        <taxon>Eucarida</taxon>
        <taxon>Decapoda</taxon>
        <taxon>Dendrobranchiata</taxon>
        <taxon>Penaeoidea</taxon>
        <taxon>Penaeidae</taxon>
        <taxon>Penaeus</taxon>
    </lineage>
</organism>
<gene>
    <name evidence="2" type="ORF">C7M84_007828</name>
</gene>
<dbReference type="Proteomes" id="UP000283509">
    <property type="component" value="Unassembled WGS sequence"/>
</dbReference>
<accession>A0A423UAJ3</accession>
<keyword evidence="1" id="KW-1133">Transmembrane helix</keyword>
<dbReference type="AlphaFoldDB" id="A0A423UAJ3"/>
<keyword evidence="3" id="KW-1185">Reference proteome</keyword>
<keyword evidence="2" id="KW-0238">DNA-binding</keyword>
<dbReference type="OrthoDB" id="5296287at2759"/>
<sequence>MSKFDDLLQQLGTGKWNLLIVISVGYWIFQIPLHSMGAAFLTPDLTYSCRTPHEANVDIQADNETRSQCSYNVTIEGNTEEHVCSQWDFDNTTYTNTITSEFELVCEYSFLRPLVKSIYFLGAFFGSLVNGWLTDRFISIARWGTRS</sequence>
<dbReference type="EMBL" id="QCYY01000200">
    <property type="protein sequence ID" value="ROT85731.1"/>
    <property type="molecule type" value="Genomic_DNA"/>
</dbReference>
<evidence type="ECO:0000256" key="1">
    <source>
        <dbReference type="SAM" id="Phobius"/>
    </source>
</evidence>
<comment type="caution">
    <text evidence="2">The sequence shown here is derived from an EMBL/GenBank/DDBJ whole genome shotgun (WGS) entry which is preliminary data.</text>
</comment>
<proteinExistence type="predicted"/>
<name>A0A423UAJ3_PENVA</name>
<evidence type="ECO:0000313" key="2">
    <source>
        <dbReference type="EMBL" id="ROT85731.1"/>
    </source>
</evidence>
<reference evidence="2 3" key="1">
    <citation type="submission" date="2018-04" db="EMBL/GenBank/DDBJ databases">
        <authorList>
            <person name="Zhang X."/>
            <person name="Yuan J."/>
            <person name="Li F."/>
            <person name="Xiang J."/>
        </authorList>
    </citation>
    <scope>NUCLEOTIDE SEQUENCE [LARGE SCALE GENOMIC DNA]</scope>
    <source>
        <tissue evidence="2">Muscle</tissue>
    </source>
</reference>
<keyword evidence="1" id="KW-0812">Transmembrane</keyword>
<evidence type="ECO:0000313" key="3">
    <source>
        <dbReference type="Proteomes" id="UP000283509"/>
    </source>
</evidence>